<feature type="compositionally biased region" description="Basic and acidic residues" evidence="5">
    <location>
        <begin position="196"/>
        <end position="213"/>
    </location>
</feature>
<feature type="domain" description="PLAC" evidence="7">
    <location>
        <begin position="552"/>
        <end position="589"/>
    </location>
</feature>
<dbReference type="InterPro" id="IPR000884">
    <property type="entry name" value="TSP1_rpt"/>
</dbReference>
<dbReference type="SUPFAM" id="SSF82895">
    <property type="entry name" value="TSP-1 type 1 repeat"/>
    <property type="match status" value="5"/>
</dbReference>
<evidence type="ECO:0000313" key="9">
    <source>
        <dbReference type="Proteomes" id="UP000823872"/>
    </source>
</evidence>
<keyword evidence="4" id="KW-0677">Repeat</keyword>
<dbReference type="PROSITE" id="PS50092">
    <property type="entry name" value="TSP1"/>
    <property type="match status" value="4"/>
</dbReference>
<dbReference type="InterPro" id="IPR010294">
    <property type="entry name" value="ADAMTS_spacer1"/>
</dbReference>
<feature type="chain" id="PRO_5045035144" description="PLAC domain-containing protein" evidence="6">
    <location>
        <begin position="20"/>
        <end position="599"/>
    </location>
</feature>
<dbReference type="Proteomes" id="UP000823872">
    <property type="component" value="Chromosome B3"/>
</dbReference>
<evidence type="ECO:0000313" key="8">
    <source>
        <dbReference type="Ensembl" id="ENSFCTP00005054595.1"/>
    </source>
</evidence>
<evidence type="ECO:0000256" key="5">
    <source>
        <dbReference type="SAM" id="MobiDB-lite"/>
    </source>
</evidence>
<dbReference type="PANTHER" id="PTHR13723:SF16">
    <property type="entry name" value="THROMBOSPONDIN TYPE-1 DOMAIN-CONTAINING PROTEIN 4"/>
    <property type="match status" value="1"/>
</dbReference>
<dbReference type="SMART" id="SM00209">
    <property type="entry name" value="TSP1"/>
    <property type="match status" value="5"/>
</dbReference>
<evidence type="ECO:0000256" key="6">
    <source>
        <dbReference type="SAM" id="SignalP"/>
    </source>
</evidence>
<gene>
    <name evidence="8" type="primary">THSD4</name>
</gene>
<dbReference type="Pfam" id="PF08686">
    <property type="entry name" value="PLAC"/>
    <property type="match status" value="1"/>
</dbReference>
<dbReference type="Pfam" id="PF19030">
    <property type="entry name" value="TSP1_ADAMTS"/>
    <property type="match status" value="5"/>
</dbReference>
<feature type="compositionally biased region" description="Basic and acidic residues" evidence="5">
    <location>
        <begin position="231"/>
        <end position="243"/>
    </location>
</feature>
<evidence type="ECO:0000259" key="7">
    <source>
        <dbReference type="PROSITE" id="PS50900"/>
    </source>
</evidence>
<sequence length="599" mass="67106">MFVSYLILTLLHVQTAVLARPGGESIGCDDYLGSDKVVDKCGVCGGDNTGCQVVSGVFKHALTSLGYHRVVEIPQGATKINITEMYKSNNYLALRSRSGRSIINGNWAIDRPGKYEGGGTMFTYKRPNEISSTAGESFLAEGPTNEILDVYMIHQQPNPGVHYEYVIMGTNAISPQVPPHRRPGEPFNGQLVTDGRSQEEREEKERTEEKEGDGGAPEVFTSGSAQAFPVRHPDGFSPHRPDDLVPAAPQSPRRSRDHNWKQLGTTECSTSCGKGSQFPIFRCVHRNTHEEVPESYCDSSMKPTPEEEPCNIFPCPAFWDIGEWSECSKTCGLGMQHRQVLCRQVYANRSLTVQPYRCQHLEKPETTSTCQLKICSEWQIRTDWTSCSVPCGVGQRTRDVKCVSNIGDVVDDEECNMKLRPNDIENCDMGPCAKSWFLTEWGERCSIECGSGTQQREVICVRKNVDTFEVLDPYECSFLERPPSQQSCHLKPCGAKWFSTEWSMCSKSCQGGFRVREVRCLSDDMTLSNLCDTQLKPEEKESCNPQDCVPEVDENCKDRYYNCNVVVQARLCVYNYYKTACCASCTRVANRHPGFLGSR</sequence>
<proteinExistence type="predicted"/>
<evidence type="ECO:0000256" key="4">
    <source>
        <dbReference type="ARBA" id="ARBA00022737"/>
    </source>
</evidence>
<evidence type="ECO:0000256" key="3">
    <source>
        <dbReference type="ARBA" id="ARBA00022729"/>
    </source>
</evidence>
<evidence type="ECO:0000256" key="1">
    <source>
        <dbReference type="ARBA" id="ARBA00004613"/>
    </source>
</evidence>
<dbReference type="PROSITE" id="PS50900">
    <property type="entry name" value="PLAC"/>
    <property type="match status" value="1"/>
</dbReference>
<reference evidence="8" key="3">
    <citation type="submission" date="2025-09" db="UniProtKB">
        <authorList>
            <consortium name="Ensembl"/>
        </authorList>
    </citation>
    <scope>IDENTIFICATION</scope>
    <source>
        <strain evidence="8">breed Abyssinian</strain>
    </source>
</reference>
<accession>A0ABI8A5X8</accession>
<reference evidence="8" key="2">
    <citation type="submission" date="2025-08" db="UniProtKB">
        <authorList>
            <consortium name="Ensembl"/>
        </authorList>
    </citation>
    <scope>IDENTIFICATION</scope>
    <source>
        <strain evidence="8">breed Abyssinian</strain>
    </source>
</reference>
<dbReference type="InterPro" id="IPR010909">
    <property type="entry name" value="PLAC"/>
</dbReference>
<keyword evidence="3 6" id="KW-0732">Signal</keyword>
<dbReference type="PANTHER" id="PTHR13723">
    <property type="entry name" value="ADAMTS A DISINTEGRIN AND METALLOPROTEASE WITH THROMBOSPONDIN MOTIFS PROTEASE"/>
    <property type="match status" value="1"/>
</dbReference>
<evidence type="ECO:0000256" key="2">
    <source>
        <dbReference type="ARBA" id="ARBA00022525"/>
    </source>
</evidence>
<dbReference type="InterPro" id="IPR036383">
    <property type="entry name" value="TSP1_rpt_sf"/>
</dbReference>
<organism evidence="8 9">
    <name type="scientific">Felis catus</name>
    <name type="common">Cat</name>
    <name type="synonym">Felis silvestris catus</name>
    <dbReference type="NCBI Taxonomy" id="9685"/>
    <lineage>
        <taxon>Eukaryota</taxon>
        <taxon>Metazoa</taxon>
        <taxon>Chordata</taxon>
        <taxon>Craniata</taxon>
        <taxon>Vertebrata</taxon>
        <taxon>Euteleostomi</taxon>
        <taxon>Mammalia</taxon>
        <taxon>Eutheria</taxon>
        <taxon>Laurasiatheria</taxon>
        <taxon>Carnivora</taxon>
        <taxon>Feliformia</taxon>
        <taxon>Felidae</taxon>
        <taxon>Felinae</taxon>
        <taxon>Felis</taxon>
    </lineage>
</organism>
<dbReference type="Gene3D" id="2.20.100.10">
    <property type="entry name" value="Thrombospondin type-1 (TSP1) repeat"/>
    <property type="match status" value="5"/>
</dbReference>
<dbReference type="GeneTree" id="ENSGT00940000156594"/>
<feature type="signal peptide" evidence="6">
    <location>
        <begin position="1"/>
        <end position="19"/>
    </location>
</feature>
<protein>
    <recommendedName>
        <fullName evidence="7">PLAC domain-containing protein</fullName>
    </recommendedName>
</protein>
<feature type="region of interest" description="Disordered" evidence="5">
    <location>
        <begin position="174"/>
        <end position="260"/>
    </location>
</feature>
<dbReference type="Gene3D" id="2.60.120.830">
    <property type="match status" value="1"/>
</dbReference>
<reference evidence="8 9" key="1">
    <citation type="submission" date="2021-02" db="EMBL/GenBank/DDBJ databases">
        <title>Safari Cat Assemblies.</title>
        <authorList>
            <person name="Bredemeyer K.R."/>
            <person name="Murphy W.J."/>
        </authorList>
    </citation>
    <scope>NUCLEOTIDE SEQUENCE [LARGE SCALE GENOMIC DNA]</scope>
</reference>
<dbReference type="Ensembl" id="ENSFCTT00005078141.1">
    <property type="protein sequence ID" value="ENSFCTP00005054595.1"/>
    <property type="gene ID" value="ENSFCTG00005027662.1"/>
</dbReference>
<dbReference type="InterPro" id="IPR050439">
    <property type="entry name" value="ADAMTS_ADAMTS-like"/>
</dbReference>
<comment type="subcellular location">
    <subcellularLocation>
        <location evidence="1">Secreted</location>
    </subcellularLocation>
</comment>
<keyword evidence="2" id="KW-0964">Secreted</keyword>
<dbReference type="Pfam" id="PF05986">
    <property type="entry name" value="ADAMTS_spacer1"/>
    <property type="match status" value="1"/>
</dbReference>
<name>A0ABI8A5X8_FELCA</name>
<keyword evidence="9" id="KW-1185">Reference proteome</keyword>